<feature type="transmembrane region" description="Helical" evidence="6">
    <location>
        <begin position="175"/>
        <end position="192"/>
    </location>
</feature>
<evidence type="ECO:0000313" key="8">
    <source>
        <dbReference type="Proteomes" id="UP000199516"/>
    </source>
</evidence>
<keyword evidence="8" id="KW-1185">Reference proteome</keyword>
<dbReference type="GO" id="GO:0005886">
    <property type="term" value="C:plasma membrane"/>
    <property type="evidence" value="ECO:0007669"/>
    <property type="project" value="TreeGrafter"/>
</dbReference>
<dbReference type="GO" id="GO:0015209">
    <property type="term" value="F:cytosine transmembrane transporter activity"/>
    <property type="evidence" value="ECO:0007669"/>
    <property type="project" value="InterPro"/>
</dbReference>
<dbReference type="EMBL" id="FONT01000002">
    <property type="protein sequence ID" value="SFE53095.1"/>
    <property type="molecule type" value="Genomic_DNA"/>
</dbReference>
<name>A0A1I2BAC9_9BACI</name>
<keyword evidence="4 6" id="KW-1133">Transmembrane helix</keyword>
<evidence type="ECO:0000256" key="1">
    <source>
        <dbReference type="ARBA" id="ARBA00004141"/>
    </source>
</evidence>
<organism evidence="7 8">
    <name type="scientific">Alteribacillus iranensis</name>
    <dbReference type="NCBI Taxonomy" id="930128"/>
    <lineage>
        <taxon>Bacteria</taxon>
        <taxon>Bacillati</taxon>
        <taxon>Bacillota</taxon>
        <taxon>Bacilli</taxon>
        <taxon>Bacillales</taxon>
        <taxon>Bacillaceae</taxon>
        <taxon>Alteribacillus</taxon>
    </lineage>
</organism>
<evidence type="ECO:0000256" key="2">
    <source>
        <dbReference type="ARBA" id="ARBA00008974"/>
    </source>
</evidence>
<dbReference type="OrthoDB" id="9773246at2"/>
<feature type="transmembrane region" description="Helical" evidence="6">
    <location>
        <begin position="426"/>
        <end position="449"/>
    </location>
</feature>
<proteinExistence type="inferred from homology"/>
<comment type="similarity">
    <text evidence="2">Belongs to the purine-cytosine permease (2.A.39) family.</text>
</comment>
<dbReference type="InterPro" id="IPR001248">
    <property type="entry name" value="Pur-cyt_permease"/>
</dbReference>
<dbReference type="Pfam" id="PF02133">
    <property type="entry name" value="Transp_cyt_pur"/>
    <property type="match status" value="1"/>
</dbReference>
<evidence type="ECO:0000256" key="3">
    <source>
        <dbReference type="ARBA" id="ARBA00022692"/>
    </source>
</evidence>
<accession>A0A1I2BAC9</accession>
<evidence type="ECO:0000256" key="5">
    <source>
        <dbReference type="ARBA" id="ARBA00023136"/>
    </source>
</evidence>
<evidence type="ECO:0000256" key="6">
    <source>
        <dbReference type="SAM" id="Phobius"/>
    </source>
</evidence>
<feature type="transmembrane region" description="Helical" evidence="6">
    <location>
        <begin position="285"/>
        <end position="311"/>
    </location>
</feature>
<dbReference type="PANTHER" id="PTHR30569:SF0">
    <property type="entry name" value="CYTOSINE PERMEASE"/>
    <property type="match status" value="1"/>
</dbReference>
<evidence type="ECO:0000256" key="4">
    <source>
        <dbReference type="ARBA" id="ARBA00022989"/>
    </source>
</evidence>
<dbReference type="InterPro" id="IPR030191">
    <property type="entry name" value="CodB"/>
</dbReference>
<dbReference type="PANTHER" id="PTHR30569">
    <property type="entry name" value="CYTOSINE TRANSPORTER CODB"/>
    <property type="match status" value="1"/>
</dbReference>
<feature type="transmembrane region" description="Helical" evidence="6">
    <location>
        <begin position="332"/>
        <end position="351"/>
    </location>
</feature>
<reference evidence="7 8" key="1">
    <citation type="submission" date="2016-10" db="EMBL/GenBank/DDBJ databases">
        <authorList>
            <person name="de Groot N.N."/>
        </authorList>
    </citation>
    <scope>NUCLEOTIDE SEQUENCE [LARGE SCALE GENOMIC DNA]</scope>
    <source>
        <strain evidence="7 8">DSM 23995</strain>
    </source>
</reference>
<dbReference type="RefSeq" id="WP_091658383.1">
    <property type="nucleotide sequence ID" value="NZ_FONT01000002.1"/>
</dbReference>
<feature type="transmembrane region" description="Helical" evidence="6">
    <location>
        <begin position="247"/>
        <end position="273"/>
    </location>
</feature>
<gene>
    <name evidence="7" type="ORF">SAMN05192532_102184</name>
</gene>
<feature type="transmembrane region" description="Helical" evidence="6">
    <location>
        <begin position="104"/>
        <end position="125"/>
    </location>
</feature>
<dbReference type="Proteomes" id="UP000199516">
    <property type="component" value="Unassembled WGS sequence"/>
</dbReference>
<keyword evidence="3 6" id="KW-0812">Transmembrane</keyword>
<sequence length="470" mass="51262">MERISDENVQGGVEDKETKKDDFALEKVPAEGRNMGWLSLTNVTLGVATALLFMQMGSLMAVYYGSVNALLAAIYATVVAGTLGIGICYYAAKSGMNVNLMARGGGFGYIGASITSFIYATNFIMYCAIEGSIMAYAVHEYFQMIPAWVLMVFFGLVVIPLNWFGIKQLNKLQKWSLPIFIVLLAAGFAIALNRAPEFAGNVWSFLPEGVQVGGGALLACIGIMNGLVGIVALLVSDYARFIKKEEFKIGVFAVGFIPPLVCFFLMGVIGIWFGVRLAEENPGVYFVQLLGIGGALFTILTQLRINITNLYSGSLSLSNFFENVFKFTPGRTFWVCFTSIVAIIMMLAGVLDHLDALLTFQGVFLLSWAAVLVSDAFVVKRVMKIGPRYFEHRQEYLYAWNPVGVISLLVASIIGSIAAFGYMGMFLQSVAAFFAAVIAFVLTIIIAAATKGKYYLKQEANDVSKDEYIA</sequence>
<feature type="transmembrane region" description="Helical" evidence="6">
    <location>
        <begin position="357"/>
        <end position="378"/>
    </location>
</feature>
<evidence type="ECO:0000313" key="7">
    <source>
        <dbReference type="EMBL" id="SFE53095.1"/>
    </source>
</evidence>
<feature type="transmembrane region" description="Helical" evidence="6">
    <location>
        <begin position="145"/>
        <end position="163"/>
    </location>
</feature>
<protein>
    <submittedName>
        <fullName evidence="7">Purine-cytosine permease</fullName>
    </submittedName>
</protein>
<feature type="transmembrane region" description="Helical" evidence="6">
    <location>
        <begin position="43"/>
        <end position="64"/>
    </location>
</feature>
<feature type="transmembrane region" description="Helical" evidence="6">
    <location>
        <begin position="70"/>
        <end position="92"/>
    </location>
</feature>
<keyword evidence="5 6" id="KW-0472">Membrane</keyword>
<feature type="transmembrane region" description="Helical" evidence="6">
    <location>
        <begin position="212"/>
        <end position="235"/>
    </location>
</feature>
<dbReference type="AlphaFoldDB" id="A0A1I2BAC9"/>
<dbReference type="Gene3D" id="1.10.4160.10">
    <property type="entry name" value="Hydantoin permease"/>
    <property type="match status" value="1"/>
</dbReference>
<dbReference type="STRING" id="930128.SAMN05192532_102184"/>
<feature type="transmembrane region" description="Helical" evidence="6">
    <location>
        <begin position="399"/>
        <end position="420"/>
    </location>
</feature>
<comment type="subcellular location">
    <subcellularLocation>
        <location evidence="1">Membrane</location>
        <topology evidence="1">Multi-pass membrane protein</topology>
    </subcellularLocation>
</comment>